<dbReference type="GO" id="GO:0006325">
    <property type="term" value="P:chromatin organization"/>
    <property type="evidence" value="ECO:0007669"/>
    <property type="project" value="UniProtKB-KW"/>
</dbReference>
<evidence type="ECO:0000256" key="3">
    <source>
        <dbReference type="ARBA" id="ARBA00007845"/>
    </source>
</evidence>
<dbReference type="InterPro" id="IPR041006">
    <property type="entry name" value="Morc_S5"/>
</dbReference>
<dbReference type="GO" id="GO:0031349">
    <property type="term" value="P:positive regulation of defense response"/>
    <property type="evidence" value="ECO:0007669"/>
    <property type="project" value="UniProtKB-ARBA"/>
</dbReference>
<dbReference type="FunFam" id="3.30.565.10:FF:000075">
    <property type="entry name" value="MORC family CW-type zinc finger protein 4"/>
    <property type="match status" value="1"/>
</dbReference>
<evidence type="ECO:0000256" key="16">
    <source>
        <dbReference type="SAM" id="Coils"/>
    </source>
</evidence>
<keyword evidence="12 16" id="KW-0175">Coiled coil</keyword>
<dbReference type="PANTHER" id="PTHR23336:SF58">
    <property type="entry name" value="PROTEIN MICRORCHIDIA 4"/>
    <property type="match status" value="1"/>
</dbReference>
<keyword evidence="5" id="KW-0547">Nucleotide-binding</keyword>
<comment type="similarity">
    <text evidence="3">Belongs to the MORC ATPase protein family.</text>
</comment>
<feature type="compositionally biased region" description="Basic and acidic residues" evidence="17">
    <location>
        <begin position="1"/>
        <end position="17"/>
    </location>
</feature>
<feature type="compositionally biased region" description="Polar residues" evidence="17">
    <location>
        <begin position="581"/>
        <end position="590"/>
    </location>
</feature>
<feature type="compositionally biased region" description="Polar residues" evidence="17">
    <location>
        <begin position="55"/>
        <end position="74"/>
    </location>
</feature>
<sequence length="834" mass="92944">MEFTVKKEIIDTLRSPKQDPGNDTVSKRPPVLIELDSSSSSSSSSDSDSDSESDNGNNPNAAVSTGPRVSSTGHGVSRKKRKLDELGVVLPVGFLAPLSPAPLALPQSAVDVHLSSTPTAPSGNGNVSSTGQSSKQFWKAGDYEGAPCGDWDSSSGGMDHVRVHPKFLHSNATSHKWALGAFAELLDNSLDEVCNGATYVNIDMLESRKDGSRMLLIEDNGGGMDPDKMRQCMSLGYSAKSKVANTIGQYGNGFKTSTMRLGADVIVFSCCRGKDGKSPTQSIGLLSYTFLRSTGKEDIVVPMLDYERKGREWNKMTRVSSGDWIRNAETIVQWSPFSSEADLLRQFNLMSDHGTRIIIYNLWEDDQGLLELDFDSDPHDIQLRGVNRDEKNIQMAREFPNSRHFLTYRHSLRSYASILYLRIPPGFRIILRGKDVEHHNIVNDMMLSQEITYKPQHGADGVPIDSNMAAIVTVGFVKDAKYHIDVQGFNVYHKNRLIKPFWRLWNAAGSDGRGVIGVLEANFVEPAHDKQGFERTTVLARLEARLVQMQKTYWSTYCHKIGYAPRRNKKLINEGAVEGSSPDNSFVSSQSKKHTAISGKTPSHSDKFFSHVNQKGGKGSESYARNGDVGYGNGHVSSKGSGKTNTPTKYGRKSRSSERSSPSLEDVSDDDACIARPTKENGMRTTQESSCPEDSSQRVVTQSKTKERDVDNCRSGLSESDLRTIDQLNRENQNLKERLEKNKAKFQGELRHGLQCDKCKSLEMQLKEAQQKIEELNKEQESLIDIFSEERDRRDKEEEKLRKKLKDASNTIQELLDKVRLLEKMKAPNRRGEL</sequence>
<feature type="compositionally biased region" description="Low complexity" evidence="17">
    <location>
        <begin position="36"/>
        <end position="46"/>
    </location>
</feature>
<keyword evidence="15" id="KW-0539">Nucleus</keyword>
<keyword evidence="14" id="KW-0234">DNA repair</keyword>
<feature type="compositionally biased region" description="Polar residues" evidence="17">
    <location>
        <begin position="635"/>
        <end position="648"/>
    </location>
</feature>
<dbReference type="Proteomes" id="UP000091857">
    <property type="component" value="Chromosome 14"/>
</dbReference>
<comment type="subcellular location">
    <subcellularLocation>
        <location evidence="2">Nucleus</location>
    </subcellularLocation>
</comment>
<comment type="cofactor">
    <cofactor evidence="1">
        <name>Mn(2+)</name>
        <dbReference type="ChEBI" id="CHEBI:29035"/>
    </cofactor>
</comment>
<dbReference type="GO" id="GO:0005524">
    <property type="term" value="F:ATP binding"/>
    <property type="evidence" value="ECO:0007669"/>
    <property type="project" value="UniProtKB-KW"/>
</dbReference>
<evidence type="ECO:0000256" key="6">
    <source>
        <dbReference type="ARBA" id="ARBA00022759"/>
    </source>
</evidence>
<feature type="coiled-coil region" evidence="16">
    <location>
        <begin position="718"/>
        <end position="825"/>
    </location>
</feature>
<reference evidence="20" key="1">
    <citation type="journal article" date="2016" name="Nat. Biotechnol.">
        <title>Sequencing wild and cultivated cassava and related species reveals extensive interspecific hybridization and genetic diversity.</title>
        <authorList>
            <person name="Bredeson J.V."/>
            <person name="Lyons J.B."/>
            <person name="Prochnik S.E."/>
            <person name="Wu G.A."/>
            <person name="Ha C.M."/>
            <person name="Edsinger-Gonzales E."/>
            <person name="Grimwood J."/>
            <person name="Schmutz J."/>
            <person name="Rabbi I.Y."/>
            <person name="Egesi C."/>
            <person name="Nauluvula P."/>
            <person name="Lebot V."/>
            <person name="Ndunguru J."/>
            <person name="Mkamilo G."/>
            <person name="Bart R.S."/>
            <person name="Setter T.L."/>
            <person name="Gleadow R.M."/>
            <person name="Kulakow P."/>
            <person name="Ferguson M.E."/>
            <person name="Rounsley S."/>
            <person name="Rokhsar D.S."/>
        </authorList>
    </citation>
    <scope>NUCLEOTIDE SEQUENCE [LARGE SCALE GENOMIC DNA]</scope>
    <source>
        <strain evidence="20">cv. AM560-2</strain>
    </source>
</reference>
<keyword evidence="6" id="KW-0255">Endonuclease</keyword>
<dbReference type="Pfam" id="PF13589">
    <property type="entry name" value="HATPase_c_3"/>
    <property type="match status" value="1"/>
</dbReference>
<keyword evidence="20" id="KW-1185">Reference proteome</keyword>
<evidence type="ECO:0000256" key="10">
    <source>
        <dbReference type="ARBA" id="ARBA00022853"/>
    </source>
</evidence>
<keyword evidence="11" id="KW-0694">RNA-binding</keyword>
<dbReference type="AlphaFoldDB" id="A0A2C9UIK2"/>
<dbReference type="Gramene" id="Manes.14G048300.1.v8.1">
    <property type="protein sequence ID" value="Manes.14G048300.1.v8.1.CDS"/>
    <property type="gene ID" value="Manes.14G048300.v8.1"/>
</dbReference>
<proteinExistence type="inferred from homology"/>
<dbReference type="GO" id="GO:0005634">
    <property type="term" value="C:nucleus"/>
    <property type="evidence" value="ECO:0000318"/>
    <property type="project" value="GO_Central"/>
</dbReference>
<keyword evidence="9" id="KW-0067">ATP-binding</keyword>
<comment type="caution">
    <text evidence="19">The sequence shown here is derived from an EMBL/GenBank/DDBJ whole genome shotgun (WGS) entry which is preliminary data.</text>
</comment>
<dbReference type="InterPro" id="IPR036890">
    <property type="entry name" value="HATPase_C_sf"/>
</dbReference>
<keyword evidence="8" id="KW-0378">Hydrolase</keyword>
<keyword evidence="13" id="KW-0943">RNA-mediated gene silencing</keyword>
<evidence type="ECO:0000256" key="2">
    <source>
        <dbReference type="ARBA" id="ARBA00004123"/>
    </source>
</evidence>
<dbReference type="EMBL" id="CM004400">
    <property type="protein sequence ID" value="OAY30653.1"/>
    <property type="molecule type" value="Genomic_DNA"/>
</dbReference>
<dbReference type="Pfam" id="PF17942">
    <property type="entry name" value="Morc6_S5"/>
    <property type="match status" value="1"/>
</dbReference>
<feature type="domain" description="Morc S5" evidence="18">
    <location>
        <begin position="410"/>
        <end position="554"/>
    </location>
</feature>
<evidence type="ECO:0000313" key="20">
    <source>
        <dbReference type="Proteomes" id="UP000091857"/>
    </source>
</evidence>
<dbReference type="PANTHER" id="PTHR23336">
    <property type="entry name" value="ZINC FINGER CW-TYPE COILED-COIL DOMAIN PROTEIN 3"/>
    <property type="match status" value="1"/>
</dbReference>
<evidence type="ECO:0000256" key="13">
    <source>
        <dbReference type="ARBA" id="ARBA00023158"/>
    </source>
</evidence>
<dbReference type="InterPro" id="IPR045261">
    <property type="entry name" value="MORC_ATPase"/>
</dbReference>
<feature type="region of interest" description="Disordered" evidence="17">
    <location>
        <begin position="575"/>
        <end position="714"/>
    </location>
</feature>
<dbReference type="GO" id="GO:0006281">
    <property type="term" value="P:DNA repair"/>
    <property type="evidence" value="ECO:0007669"/>
    <property type="project" value="UniProtKB-KW"/>
</dbReference>
<evidence type="ECO:0000313" key="19">
    <source>
        <dbReference type="EMBL" id="OAY30653.1"/>
    </source>
</evidence>
<evidence type="ECO:0000256" key="11">
    <source>
        <dbReference type="ARBA" id="ARBA00022884"/>
    </source>
</evidence>
<feature type="compositionally biased region" description="Polar residues" evidence="17">
    <location>
        <begin position="683"/>
        <end position="703"/>
    </location>
</feature>
<gene>
    <name evidence="19" type="ORF">MANES_14G048300v8</name>
</gene>
<keyword evidence="4" id="KW-0540">Nuclease</keyword>
<evidence type="ECO:0000256" key="1">
    <source>
        <dbReference type="ARBA" id="ARBA00001936"/>
    </source>
</evidence>
<evidence type="ECO:0000256" key="14">
    <source>
        <dbReference type="ARBA" id="ARBA00023204"/>
    </source>
</evidence>
<evidence type="ECO:0000256" key="9">
    <source>
        <dbReference type="ARBA" id="ARBA00022840"/>
    </source>
</evidence>
<dbReference type="Gene3D" id="3.30.565.10">
    <property type="entry name" value="Histidine kinase-like ATPase, C-terminal domain"/>
    <property type="match status" value="1"/>
</dbReference>
<dbReference type="GO" id="GO:0016887">
    <property type="term" value="F:ATP hydrolysis activity"/>
    <property type="evidence" value="ECO:0007669"/>
    <property type="project" value="InterPro"/>
</dbReference>
<evidence type="ECO:0000259" key="18">
    <source>
        <dbReference type="Pfam" id="PF17942"/>
    </source>
</evidence>
<keyword evidence="10" id="KW-0156">Chromatin regulator</keyword>
<evidence type="ECO:0000256" key="17">
    <source>
        <dbReference type="SAM" id="MobiDB-lite"/>
    </source>
</evidence>
<evidence type="ECO:0000256" key="4">
    <source>
        <dbReference type="ARBA" id="ARBA00022722"/>
    </source>
</evidence>
<dbReference type="GO" id="GO:0003723">
    <property type="term" value="F:RNA binding"/>
    <property type="evidence" value="ECO:0007669"/>
    <property type="project" value="UniProtKB-KW"/>
</dbReference>
<organism evidence="19 20">
    <name type="scientific">Manihot esculenta</name>
    <name type="common">Cassava</name>
    <name type="synonym">Jatropha manihot</name>
    <dbReference type="NCBI Taxonomy" id="3983"/>
    <lineage>
        <taxon>Eukaryota</taxon>
        <taxon>Viridiplantae</taxon>
        <taxon>Streptophyta</taxon>
        <taxon>Embryophyta</taxon>
        <taxon>Tracheophyta</taxon>
        <taxon>Spermatophyta</taxon>
        <taxon>Magnoliopsida</taxon>
        <taxon>eudicotyledons</taxon>
        <taxon>Gunneridae</taxon>
        <taxon>Pentapetalae</taxon>
        <taxon>rosids</taxon>
        <taxon>fabids</taxon>
        <taxon>Malpighiales</taxon>
        <taxon>Euphorbiaceae</taxon>
        <taxon>Crotonoideae</taxon>
        <taxon>Manihoteae</taxon>
        <taxon>Manihot</taxon>
    </lineage>
</organism>
<keyword evidence="7" id="KW-0227">DNA damage</keyword>
<dbReference type="GO" id="GO:0004519">
    <property type="term" value="F:endonuclease activity"/>
    <property type="evidence" value="ECO:0007669"/>
    <property type="project" value="UniProtKB-KW"/>
</dbReference>
<evidence type="ECO:0000256" key="7">
    <source>
        <dbReference type="ARBA" id="ARBA00022763"/>
    </source>
</evidence>
<dbReference type="SUPFAM" id="SSF55874">
    <property type="entry name" value="ATPase domain of HSP90 chaperone/DNA topoisomerase II/histidine kinase"/>
    <property type="match status" value="1"/>
</dbReference>
<protein>
    <recommendedName>
        <fullName evidence="18">Morc S5 domain-containing protein</fullName>
    </recommendedName>
</protein>
<dbReference type="GO" id="GO:0031047">
    <property type="term" value="P:regulatory ncRNA-mediated gene silencing"/>
    <property type="evidence" value="ECO:0007669"/>
    <property type="project" value="UniProtKB-KW"/>
</dbReference>
<evidence type="ECO:0000256" key="8">
    <source>
        <dbReference type="ARBA" id="ARBA00022801"/>
    </source>
</evidence>
<accession>A0A2C9UIK2</accession>
<feature type="region of interest" description="Disordered" evidence="17">
    <location>
        <begin position="1"/>
        <end position="80"/>
    </location>
</feature>
<evidence type="ECO:0000256" key="5">
    <source>
        <dbReference type="ARBA" id="ARBA00022741"/>
    </source>
</evidence>
<evidence type="ECO:0000256" key="15">
    <source>
        <dbReference type="ARBA" id="ARBA00023242"/>
    </source>
</evidence>
<evidence type="ECO:0000256" key="12">
    <source>
        <dbReference type="ARBA" id="ARBA00023054"/>
    </source>
</evidence>
<dbReference type="OrthoDB" id="757982at2759"/>
<name>A0A2C9UIK2_MANES</name>